<dbReference type="GO" id="GO:0070005">
    <property type="term" value="F:cysteine-type aminopeptidase activity"/>
    <property type="evidence" value="ECO:0007669"/>
    <property type="project" value="InterPro"/>
</dbReference>
<keyword evidence="4" id="KW-0031">Aminopeptidase</keyword>
<evidence type="ECO:0000256" key="4">
    <source>
        <dbReference type="PIRNR" id="PIRNR005700"/>
    </source>
</evidence>
<keyword evidence="6" id="KW-0732">Signal</keyword>
<keyword evidence="3 4" id="KW-0788">Thiol protease</keyword>
<feature type="active site" evidence="5">
    <location>
        <position position="383"/>
    </location>
</feature>
<keyword evidence="2 4" id="KW-0378">Hydrolase</keyword>
<feature type="active site" evidence="5">
    <location>
        <position position="89"/>
    </location>
</feature>
<comment type="caution">
    <text evidence="7">The sequence shown here is derived from an EMBL/GenBank/DDBJ whole genome shotgun (WGS) entry which is preliminary data.</text>
</comment>
<protein>
    <recommendedName>
        <fullName evidence="4">Aminopeptidase</fullName>
    </recommendedName>
</protein>
<name>A0A9D2KAH8_9BACT</name>
<gene>
    <name evidence="7" type="ORF">IAC04_07400</name>
</gene>
<reference evidence="7" key="2">
    <citation type="submission" date="2021-04" db="EMBL/GenBank/DDBJ databases">
        <authorList>
            <person name="Gilroy R."/>
        </authorList>
    </citation>
    <scope>NUCLEOTIDE SEQUENCE</scope>
    <source>
        <strain evidence="7">Gambia16-554</strain>
    </source>
</reference>
<dbReference type="GO" id="GO:0009636">
    <property type="term" value="P:response to toxic substance"/>
    <property type="evidence" value="ECO:0007669"/>
    <property type="project" value="TreeGrafter"/>
</dbReference>
<dbReference type="AlphaFoldDB" id="A0A9D2KAH8"/>
<dbReference type="PIRSF" id="PIRSF005700">
    <property type="entry name" value="PepC"/>
    <property type="match status" value="1"/>
</dbReference>
<dbReference type="Proteomes" id="UP000824115">
    <property type="component" value="Unassembled WGS sequence"/>
</dbReference>
<sequence>MMKRIITVCAALSVAAAAFAQGGITDEMMAQIRKGWQGTPEELALRNAVSANDINTLAVRQGVEGGYDFYFSDEVPSKGITDQQRSGRCWLFSGMNVLRAKMIDEYNLGPFQFSQSYIFFYDQLEKANLFLQGIIDTRNLPMDDRKVEWLFRHAIGDGGQFTGVSDLIMKYGIVPSNVMPETYAANHTSGMSMLLNLKLKEFGLELREMTGPKKELPAMLESRKVEMLAFVYRFLVINLGEPPAEFTWTMYDAEGKPVSTKTYTPKSFYDEYVGVDLKNNYVMLMNDPTREFYKVYEIEYDRHQYDGKNWLYINLPIEEIEAIAIASIKDGTMMYFSCDVGKFLDRQNGVLDVDYYDYGSLMGTEFGMDKRERILTGASGSSHAMTLMAVDLDEYGQAKKWKVENSWGMTGHEGHLVMTDEWFEEYMFRLVAEKKYVPENILKLLDTKPTMLPPWDPMFADEL</sequence>
<dbReference type="InterPro" id="IPR000169">
    <property type="entry name" value="Pept_cys_AS"/>
</dbReference>
<keyword evidence="1 4" id="KW-0645">Protease</keyword>
<dbReference type="InterPro" id="IPR038765">
    <property type="entry name" value="Papain-like_cys_pep_sf"/>
</dbReference>
<dbReference type="InterPro" id="IPR004134">
    <property type="entry name" value="Peptidase_C1B"/>
</dbReference>
<comment type="similarity">
    <text evidence="4">Belongs to the peptidase C1 family.</text>
</comment>
<dbReference type="GO" id="GO:0043418">
    <property type="term" value="P:homocysteine catabolic process"/>
    <property type="evidence" value="ECO:0007669"/>
    <property type="project" value="TreeGrafter"/>
</dbReference>
<feature type="chain" id="PRO_5038781597" description="Aminopeptidase" evidence="6">
    <location>
        <begin position="21"/>
        <end position="463"/>
    </location>
</feature>
<dbReference type="EMBL" id="DXAW01000122">
    <property type="protein sequence ID" value="HIZ86300.1"/>
    <property type="molecule type" value="Genomic_DNA"/>
</dbReference>
<evidence type="ECO:0000256" key="5">
    <source>
        <dbReference type="PIRSR" id="PIRSR005700-1"/>
    </source>
</evidence>
<feature type="active site" evidence="5">
    <location>
        <position position="405"/>
    </location>
</feature>
<dbReference type="Pfam" id="PF03051">
    <property type="entry name" value="Peptidase_C1_2"/>
    <property type="match status" value="1"/>
</dbReference>
<evidence type="ECO:0000256" key="2">
    <source>
        <dbReference type="ARBA" id="ARBA00022801"/>
    </source>
</evidence>
<reference evidence="7" key="1">
    <citation type="journal article" date="2021" name="PeerJ">
        <title>Extensive microbial diversity within the chicken gut microbiome revealed by metagenomics and culture.</title>
        <authorList>
            <person name="Gilroy R."/>
            <person name="Ravi A."/>
            <person name="Getino M."/>
            <person name="Pursley I."/>
            <person name="Horton D.L."/>
            <person name="Alikhan N.F."/>
            <person name="Baker D."/>
            <person name="Gharbi K."/>
            <person name="Hall N."/>
            <person name="Watson M."/>
            <person name="Adriaenssens E.M."/>
            <person name="Foster-Nyarko E."/>
            <person name="Jarju S."/>
            <person name="Secka A."/>
            <person name="Antonio M."/>
            <person name="Oren A."/>
            <person name="Chaudhuri R.R."/>
            <person name="La Ragione R."/>
            <person name="Hildebrand F."/>
            <person name="Pallen M.J."/>
        </authorList>
    </citation>
    <scope>NUCLEOTIDE SEQUENCE</scope>
    <source>
        <strain evidence="7">Gambia16-554</strain>
    </source>
</reference>
<evidence type="ECO:0000313" key="8">
    <source>
        <dbReference type="Proteomes" id="UP000824115"/>
    </source>
</evidence>
<feature type="signal peptide" evidence="6">
    <location>
        <begin position="1"/>
        <end position="20"/>
    </location>
</feature>
<accession>A0A9D2KAH8</accession>
<dbReference type="Gene3D" id="3.90.70.10">
    <property type="entry name" value="Cysteine proteinases"/>
    <property type="match status" value="1"/>
</dbReference>
<dbReference type="PANTHER" id="PTHR10363">
    <property type="entry name" value="BLEOMYCIN HYDROLASE"/>
    <property type="match status" value="1"/>
</dbReference>
<dbReference type="PROSITE" id="PS00139">
    <property type="entry name" value="THIOL_PROTEASE_CYS"/>
    <property type="match status" value="1"/>
</dbReference>
<dbReference type="GO" id="GO:0006508">
    <property type="term" value="P:proteolysis"/>
    <property type="evidence" value="ECO:0007669"/>
    <property type="project" value="UniProtKB-KW"/>
</dbReference>
<evidence type="ECO:0000313" key="7">
    <source>
        <dbReference type="EMBL" id="HIZ86300.1"/>
    </source>
</evidence>
<dbReference type="PANTHER" id="PTHR10363:SF2">
    <property type="entry name" value="BLEOMYCIN HYDROLASE"/>
    <property type="match status" value="1"/>
</dbReference>
<evidence type="ECO:0000256" key="1">
    <source>
        <dbReference type="ARBA" id="ARBA00022670"/>
    </source>
</evidence>
<dbReference type="CDD" id="cd00585">
    <property type="entry name" value="Peptidase_C1B"/>
    <property type="match status" value="1"/>
</dbReference>
<evidence type="ECO:0000256" key="3">
    <source>
        <dbReference type="ARBA" id="ARBA00022807"/>
    </source>
</evidence>
<organism evidence="7 8">
    <name type="scientific">Candidatus Coprenecus stercoravium</name>
    <dbReference type="NCBI Taxonomy" id="2840735"/>
    <lineage>
        <taxon>Bacteria</taxon>
        <taxon>Pseudomonadati</taxon>
        <taxon>Bacteroidota</taxon>
        <taxon>Bacteroidia</taxon>
        <taxon>Bacteroidales</taxon>
        <taxon>Rikenellaceae</taxon>
        <taxon>Rikenellaceae incertae sedis</taxon>
        <taxon>Candidatus Coprenecus</taxon>
    </lineage>
</organism>
<dbReference type="GO" id="GO:0005737">
    <property type="term" value="C:cytoplasm"/>
    <property type="evidence" value="ECO:0007669"/>
    <property type="project" value="TreeGrafter"/>
</dbReference>
<evidence type="ECO:0000256" key="6">
    <source>
        <dbReference type="SAM" id="SignalP"/>
    </source>
</evidence>
<dbReference type="SUPFAM" id="SSF54001">
    <property type="entry name" value="Cysteine proteinases"/>
    <property type="match status" value="1"/>
</dbReference>
<proteinExistence type="inferred from homology"/>